<dbReference type="GO" id="GO:0016491">
    <property type="term" value="F:oxidoreductase activity"/>
    <property type="evidence" value="ECO:0007669"/>
    <property type="project" value="InterPro"/>
</dbReference>
<accession>A0A0K1ECE8</accession>
<proteinExistence type="predicted"/>
<dbReference type="AlphaFoldDB" id="A0A0K1ECE8"/>
<dbReference type="FunFam" id="3.20.20.70:FF:000262">
    <property type="entry name" value="NADH:flavin oxidoreductase"/>
    <property type="match status" value="1"/>
</dbReference>
<organism evidence="2 3">
    <name type="scientific">Chondromyces crocatus</name>
    <dbReference type="NCBI Taxonomy" id="52"/>
    <lineage>
        <taxon>Bacteria</taxon>
        <taxon>Pseudomonadati</taxon>
        <taxon>Myxococcota</taxon>
        <taxon>Polyangia</taxon>
        <taxon>Polyangiales</taxon>
        <taxon>Polyangiaceae</taxon>
        <taxon>Chondromyces</taxon>
    </lineage>
</organism>
<dbReference type="CDD" id="cd04747">
    <property type="entry name" value="OYE_like_5_FMN"/>
    <property type="match status" value="1"/>
</dbReference>
<evidence type="ECO:0000259" key="1">
    <source>
        <dbReference type="Pfam" id="PF00724"/>
    </source>
</evidence>
<evidence type="ECO:0000313" key="3">
    <source>
        <dbReference type="Proteomes" id="UP000067626"/>
    </source>
</evidence>
<dbReference type="PANTHER" id="PTHR22893">
    <property type="entry name" value="NADH OXIDOREDUCTASE-RELATED"/>
    <property type="match status" value="1"/>
</dbReference>
<dbReference type="PATRIC" id="fig|52.7.peg.2948"/>
<dbReference type="InterPro" id="IPR001155">
    <property type="entry name" value="OxRdtase_FMN_N"/>
</dbReference>
<feature type="domain" description="NADH:flavin oxidoreductase/NADH oxidase N-terminal" evidence="1">
    <location>
        <begin position="27"/>
        <end position="365"/>
    </location>
</feature>
<dbReference type="Pfam" id="PF00724">
    <property type="entry name" value="Oxidored_FMN"/>
    <property type="match status" value="1"/>
</dbReference>
<dbReference type="SUPFAM" id="SSF51395">
    <property type="entry name" value="FMN-linked oxidoreductases"/>
    <property type="match status" value="1"/>
</dbReference>
<dbReference type="GO" id="GO:0010181">
    <property type="term" value="F:FMN binding"/>
    <property type="evidence" value="ECO:0007669"/>
    <property type="project" value="InterPro"/>
</dbReference>
<dbReference type="InterPro" id="IPR013785">
    <property type="entry name" value="Aldolase_TIM"/>
</dbReference>
<name>A0A0K1ECE8_CHOCO</name>
<dbReference type="EMBL" id="CP012159">
    <property type="protein sequence ID" value="AKT38545.1"/>
    <property type="molecule type" value="Genomic_DNA"/>
</dbReference>
<dbReference type="InterPro" id="IPR045247">
    <property type="entry name" value="Oye-like"/>
</dbReference>
<keyword evidence="3" id="KW-1185">Reference proteome</keyword>
<evidence type="ECO:0000313" key="2">
    <source>
        <dbReference type="EMBL" id="AKT38545.1"/>
    </source>
</evidence>
<dbReference type="PANTHER" id="PTHR22893:SF55">
    <property type="entry name" value="OXIDOREDUCTASE-RELATED"/>
    <property type="match status" value="1"/>
</dbReference>
<dbReference type="GO" id="GO:0005829">
    <property type="term" value="C:cytosol"/>
    <property type="evidence" value="ECO:0007669"/>
    <property type="project" value="TreeGrafter"/>
</dbReference>
<sequence>MVSAGMVRGMVPPKDLAASANRSPEALFSPFSVKALQLPNRIVMAPMTRAFSPGGVPGPDVAAYYRRRAEGGVGLIITEGTWVPHPSASNSARVPRFHGEDALAGWSHVVAEVHAAGGHIFPQLWHVGLCLEQPGPAEFPLGPSGIGKPGEKVGEPMTQKEIDAVIEAFAEAAATAKHLGFDGVELHGAHGYLFDQFFWEVTNQRSDRYGGDLVARTRFAVETLQEIRRRVGPDFPICFRFSQWKQQDYGAKIARTPQELERFLAPLADAGVDLFHCSTRRFWEPEMPGSDLNLAGWTKKLIGKPTITVGSVTLDVDLQSSFREGGATSTGLDPLLERLERGEFDLVAIGRSLLVNPSWPVAVRERHLDTLRSFNPEVLGSLH</sequence>
<dbReference type="STRING" id="52.CMC5_026920"/>
<protein>
    <submittedName>
        <fullName evidence="2">12-oxophytodienoate reductase</fullName>
    </submittedName>
</protein>
<dbReference type="Gene3D" id="3.20.20.70">
    <property type="entry name" value="Aldolase class I"/>
    <property type="match status" value="1"/>
</dbReference>
<dbReference type="KEGG" id="ccro:CMC5_026920"/>
<reference evidence="2 3" key="1">
    <citation type="submission" date="2015-07" db="EMBL/GenBank/DDBJ databases">
        <title>Genome analysis of myxobacterium Chondromyces crocatus Cm c5 reveals a high potential for natural compound synthesis and the genetic basis for the loss of fruiting body formation.</title>
        <authorList>
            <person name="Zaburannyi N."/>
            <person name="Bunk B."/>
            <person name="Maier J."/>
            <person name="Overmann J."/>
            <person name="Mueller R."/>
        </authorList>
    </citation>
    <scope>NUCLEOTIDE SEQUENCE [LARGE SCALE GENOMIC DNA]</scope>
    <source>
        <strain evidence="2 3">Cm c5</strain>
    </source>
</reference>
<dbReference type="Proteomes" id="UP000067626">
    <property type="component" value="Chromosome"/>
</dbReference>
<gene>
    <name evidence="2" type="ORF">CMC5_026920</name>
</gene>